<reference evidence="1 2" key="1">
    <citation type="submission" date="2021-12" db="EMBL/GenBank/DDBJ databases">
        <title>Genome seq of P8.</title>
        <authorList>
            <person name="Seo T."/>
        </authorList>
    </citation>
    <scope>NUCLEOTIDE SEQUENCE [LARGE SCALE GENOMIC DNA]</scope>
    <source>
        <strain evidence="1 2">P8</strain>
    </source>
</reference>
<comment type="caution">
    <text evidence="1">The sequence shown here is derived from an EMBL/GenBank/DDBJ whole genome shotgun (WGS) entry which is preliminary data.</text>
</comment>
<keyword evidence="1" id="KW-0808">Transferase</keyword>
<dbReference type="Gene3D" id="3.40.50.2000">
    <property type="entry name" value="Glycogen Phosphorylase B"/>
    <property type="match status" value="1"/>
</dbReference>
<dbReference type="EC" id="2.4.-.-" evidence="1"/>
<keyword evidence="1" id="KW-0328">Glycosyltransferase</keyword>
<dbReference type="EMBL" id="JAJTWU010000001">
    <property type="protein sequence ID" value="MCE4553117.1"/>
    <property type="molecule type" value="Genomic_DNA"/>
</dbReference>
<organism evidence="1 2">
    <name type="scientific">Pelomonas cellulosilytica</name>
    <dbReference type="NCBI Taxonomy" id="2906762"/>
    <lineage>
        <taxon>Bacteria</taxon>
        <taxon>Pseudomonadati</taxon>
        <taxon>Pseudomonadota</taxon>
        <taxon>Betaproteobacteria</taxon>
        <taxon>Burkholderiales</taxon>
        <taxon>Sphaerotilaceae</taxon>
        <taxon>Roseateles</taxon>
    </lineage>
</organism>
<name>A0ABS8XN94_9BURK</name>
<accession>A0ABS8XN94</accession>
<evidence type="ECO:0000313" key="1">
    <source>
        <dbReference type="EMBL" id="MCE4553117.1"/>
    </source>
</evidence>
<gene>
    <name evidence="1" type="ORF">LXT13_01480</name>
</gene>
<dbReference type="SUPFAM" id="SSF53756">
    <property type="entry name" value="UDP-Glycosyltransferase/glycogen phosphorylase"/>
    <property type="match status" value="1"/>
</dbReference>
<dbReference type="GO" id="GO:0016757">
    <property type="term" value="F:glycosyltransferase activity"/>
    <property type="evidence" value="ECO:0007669"/>
    <property type="project" value="UniProtKB-KW"/>
</dbReference>
<evidence type="ECO:0000313" key="2">
    <source>
        <dbReference type="Proteomes" id="UP001200741"/>
    </source>
</evidence>
<keyword evidence="2" id="KW-1185">Reference proteome</keyword>
<protein>
    <submittedName>
        <fullName evidence="1">Glycosyltransferase</fullName>
        <ecNumber evidence="1">2.4.-.-</ecNumber>
    </submittedName>
</protein>
<dbReference type="Pfam" id="PF13692">
    <property type="entry name" value="Glyco_trans_1_4"/>
    <property type="match status" value="1"/>
</dbReference>
<dbReference type="Proteomes" id="UP001200741">
    <property type="component" value="Unassembled WGS sequence"/>
</dbReference>
<dbReference type="PANTHER" id="PTHR12526:SF630">
    <property type="entry name" value="GLYCOSYLTRANSFERASE"/>
    <property type="match status" value="1"/>
</dbReference>
<proteinExistence type="predicted"/>
<dbReference type="PANTHER" id="PTHR12526">
    <property type="entry name" value="GLYCOSYLTRANSFERASE"/>
    <property type="match status" value="1"/>
</dbReference>
<dbReference type="RefSeq" id="WP_233369826.1">
    <property type="nucleotide sequence ID" value="NZ_JAJTWU010000001.1"/>
</dbReference>
<sequence>MTPPPVLIVFSHLRWGFVYQRPQQLMSRLAGRWRVVFVEEPVPCDGPAWLEVRDIAPQLQVLVPHTPVATPGFHDNQLAALQTLLDVRFAGPNGADVAWLYTPMALPLVPSVSPTCIVYDCMDELSAFKDAPRQLRQRESALMKSAAVVFTGGPSLYEARRSQHPDVVCLPSAVDAVHFDPVRLDPLSPHAAEVERLQGHLPGPKLGFFGVIDERFDASLVAAVADAHPEWSLVMVGPVVKIDPASLPRRDNIHWLGMQSYEGLPHLLQGWDVALMPFARNESTRFISPTKTLEYMAGGKPVVSTPINDVVSLYGHAVEVADGPAAFVRACETLLSESQLQRLHRTKLMADAVARHAWDRSADIVHMKLTKALRDADRAVTPAPLTTATPLAAAGGLRL</sequence>